<dbReference type="InterPro" id="IPR036188">
    <property type="entry name" value="FAD/NAD-bd_sf"/>
</dbReference>
<evidence type="ECO:0000256" key="1">
    <source>
        <dbReference type="ARBA" id="ARBA00022723"/>
    </source>
</evidence>
<proteinExistence type="predicted"/>
<dbReference type="PANTHER" id="PTHR42783">
    <property type="entry name" value="GLUTAMATE SYNTHASE [NADPH] SMALL CHAIN"/>
    <property type="match status" value="1"/>
</dbReference>
<evidence type="ECO:0000256" key="2">
    <source>
        <dbReference type="ARBA" id="ARBA00023004"/>
    </source>
</evidence>
<dbReference type="PROSITE" id="PS51379">
    <property type="entry name" value="4FE4S_FER_2"/>
    <property type="match status" value="2"/>
</dbReference>
<keyword evidence="1" id="KW-0479">Metal-binding</keyword>
<dbReference type="PANTHER" id="PTHR42783:SF3">
    <property type="entry name" value="GLUTAMATE SYNTHASE [NADPH] SMALL CHAIN-RELATED"/>
    <property type="match status" value="1"/>
</dbReference>
<dbReference type="InterPro" id="IPR023753">
    <property type="entry name" value="FAD/NAD-binding_dom"/>
</dbReference>
<dbReference type="Gene3D" id="3.30.70.20">
    <property type="match status" value="1"/>
</dbReference>
<dbReference type="GO" id="GO:0051536">
    <property type="term" value="F:iron-sulfur cluster binding"/>
    <property type="evidence" value="ECO:0007669"/>
    <property type="project" value="UniProtKB-KW"/>
</dbReference>
<dbReference type="PRINTS" id="PR00368">
    <property type="entry name" value="FADPNR"/>
</dbReference>
<name>A0A7V8NV19_9BACT</name>
<dbReference type="AlphaFoldDB" id="A0A7V8NV19"/>
<gene>
    <name evidence="5" type="ORF">HRJ53_23055</name>
</gene>
<keyword evidence="2" id="KW-0408">Iron</keyword>
<evidence type="ECO:0000313" key="5">
    <source>
        <dbReference type="EMBL" id="MBA0087876.1"/>
    </source>
</evidence>
<organism evidence="5 6">
    <name type="scientific">Candidatus Acidiferrum panamense</name>
    <dbReference type="NCBI Taxonomy" id="2741543"/>
    <lineage>
        <taxon>Bacteria</taxon>
        <taxon>Pseudomonadati</taxon>
        <taxon>Acidobacteriota</taxon>
        <taxon>Terriglobia</taxon>
        <taxon>Candidatus Acidiferrales</taxon>
        <taxon>Candidatus Acidiferrum</taxon>
    </lineage>
</organism>
<dbReference type="SUPFAM" id="SSF54862">
    <property type="entry name" value="4Fe-4S ferredoxins"/>
    <property type="match status" value="1"/>
</dbReference>
<feature type="domain" description="4Fe-4S ferredoxin-type" evidence="4">
    <location>
        <begin position="346"/>
        <end position="375"/>
    </location>
</feature>
<dbReference type="PROSITE" id="PS00198">
    <property type="entry name" value="4FE4S_FER_1"/>
    <property type="match status" value="2"/>
</dbReference>
<sequence>QTAGRDFTIRELRERGFDAIVLAVGAHRSRDLSIPGVELDGVHKGIEFLLNANLGYRFTIGKQVLVIGGGNVAMDVARSAAREVLKQHRPDAPEPNPASVSAVATHEMVDISLSALRLGAREVSIVCLERRDEMPAAFEEVEQAEAEGIRLRDGLGPARVLGQNGKVVGLETVRTRSVFDASGRFNPTFEDHSESTIQCDTVILAIGQTPRLDFLTPEDCVEISGRGLIVVDRNSLMTTAPGVFAGGDCVFGPRLIIDSVGDGKRIAAAIDRYLTGRERPEPEVEVEILDHHRMLADFMNLDREAVPMLPLDRRTGMTEVEIGYNQISAMREARRCLRCWINTVFEGNETDGSQCILCGGCVDVCPEGCIQLVPLESIEFPPEVVAQIETSRSSFRVELDDVAAHELGIISGAAMLKDETRCIRCGLCAERCPVNVITMEAYSLRCVEAE</sequence>
<keyword evidence="3" id="KW-0411">Iron-sulfur</keyword>
<evidence type="ECO:0000259" key="4">
    <source>
        <dbReference type="PROSITE" id="PS51379"/>
    </source>
</evidence>
<dbReference type="Gene3D" id="3.50.50.60">
    <property type="entry name" value="FAD/NAD(P)-binding domain"/>
    <property type="match status" value="3"/>
</dbReference>
<dbReference type="EMBL" id="JACDQQ010002231">
    <property type="protein sequence ID" value="MBA0087876.1"/>
    <property type="molecule type" value="Genomic_DNA"/>
</dbReference>
<dbReference type="Pfam" id="PF07992">
    <property type="entry name" value="Pyr_redox_2"/>
    <property type="match status" value="1"/>
</dbReference>
<dbReference type="InterPro" id="IPR017900">
    <property type="entry name" value="4Fe4S_Fe_S_CS"/>
</dbReference>
<feature type="domain" description="4Fe-4S ferredoxin-type" evidence="4">
    <location>
        <begin position="412"/>
        <end position="442"/>
    </location>
</feature>
<keyword evidence="6" id="KW-1185">Reference proteome</keyword>
<dbReference type="Pfam" id="PF00037">
    <property type="entry name" value="Fer4"/>
    <property type="match status" value="1"/>
</dbReference>
<evidence type="ECO:0000256" key="3">
    <source>
        <dbReference type="ARBA" id="ARBA00023014"/>
    </source>
</evidence>
<dbReference type="InterPro" id="IPR017896">
    <property type="entry name" value="4Fe4S_Fe-S-bd"/>
</dbReference>
<protein>
    <submittedName>
        <fullName evidence="5">FAD-dependent oxidoreductase</fullName>
    </submittedName>
</protein>
<reference evidence="5" key="1">
    <citation type="submission" date="2020-06" db="EMBL/GenBank/DDBJ databases">
        <title>Legume-microbial interactions unlock mineral nutrients during tropical forest succession.</title>
        <authorList>
            <person name="Epihov D.Z."/>
        </authorList>
    </citation>
    <scope>NUCLEOTIDE SEQUENCE [LARGE SCALE GENOMIC DNA]</scope>
    <source>
        <strain evidence="5">Pan2503</strain>
    </source>
</reference>
<dbReference type="SUPFAM" id="SSF51971">
    <property type="entry name" value="Nucleotide-binding domain"/>
    <property type="match status" value="1"/>
</dbReference>
<dbReference type="GO" id="GO:0016491">
    <property type="term" value="F:oxidoreductase activity"/>
    <property type="evidence" value="ECO:0007669"/>
    <property type="project" value="InterPro"/>
</dbReference>
<dbReference type="Proteomes" id="UP000567293">
    <property type="component" value="Unassembled WGS sequence"/>
</dbReference>
<comment type="caution">
    <text evidence="5">The sequence shown here is derived from an EMBL/GenBank/DDBJ whole genome shotgun (WGS) entry which is preliminary data.</text>
</comment>
<dbReference type="GO" id="GO:0046872">
    <property type="term" value="F:metal ion binding"/>
    <property type="evidence" value="ECO:0007669"/>
    <property type="project" value="UniProtKB-KW"/>
</dbReference>
<feature type="non-terminal residue" evidence="5">
    <location>
        <position position="1"/>
    </location>
</feature>
<accession>A0A7V8NV19</accession>
<evidence type="ECO:0000313" key="6">
    <source>
        <dbReference type="Proteomes" id="UP000567293"/>
    </source>
</evidence>
<dbReference type="SUPFAM" id="SSF51905">
    <property type="entry name" value="FAD/NAD(P)-binding domain"/>
    <property type="match status" value="1"/>
</dbReference>